<feature type="compositionally biased region" description="Basic residues" evidence="1">
    <location>
        <begin position="1"/>
        <end position="10"/>
    </location>
</feature>
<feature type="compositionally biased region" description="Basic and acidic residues" evidence="1">
    <location>
        <begin position="610"/>
        <end position="625"/>
    </location>
</feature>
<feature type="compositionally biased region" description="Low complexity" evidence="1">
    <location>
        <begin position="518"/>
        <end position="537"/>
    </location>
</feature>
<comment type="caution">
    <text evidence="2">The sequence shown here is derived from an EMBL/GenBank/DDBJ whole genome shotgun (WGS) entry which is preliminary data.</text>
</comment>
<gene>
    <name evidence="2" type="ORF">BT62DRAFT_923288</name>
</gene>
<evidence type="ECO:0000256" key="1">
    <source>
        <dbReference type="SAM" id="MobiDB-lite"/>
    </source>
</evidence>
<feature type="compositionally biased region" description="Pro residues" evidence="1">
    <location>
        <begin position="672"/>
        <end position="695"/>
    </location>
</feature>
<feature type="compositionally biased region" description="Basic and acidic residues" evidence="1">
    <location>
        <begin position="46"/>
        <end position="64"/>
    </location>
</feature>
<feature type="region of interest" description="Disordered" evidence="1">
    <location>
        <begin position="246"/>
        <end position="475"/>
    </location>
</feature>
<feature type="compositionally biased region" description="Polar residues" evidence="1">
    <location>
        <begin position="452"/>
        <end position="474"/>
    </location>
</feature>
<dbReference type="Proteomes" id="UP000812287">
    <property type="component" value="Unassembled WGS sequence"/>
</dbReference>
<reference evidence="2" key="1">
    <citation type="submission" date="2020-11" db="EMBL/GenBank/DDBJ databases">
        <title>Adaptations for nitrogen fixation in a non-lichenized fungal sporocarp promotes dispersal by wood-feeding termites.</title>
        <authorList>
            <consortium name="DOE Joint Genome Institute"/>
            <person name="Koch R.A."/>
            <person name="Yoon G."/>
            <person name="Arayal U."/>
            <person name="Lail K."/>
            <person name="Amirebrahimi M."/>
            <person name="Labutti K."/>
            <person name="Lipzen A."/>
            <person name="Riley R."/>
            <person name="Barry K."/>
            <person name="Henrissat B."/>
            <person name="Grigoriev I.V."/>
            <person name="Herr J.R."/>
            <person name="Aime M.C."/>
        </authorList>
    </citation>
    <scope>NUCLEOTIDE SEQUENCE</scope>
    <source>
        <strain evidence="2">MCA 3950</strain>
    </source>
</reference>
<dbReference type="AlphaFoldDB" id="A0A9P7VJ13"/>
<feature type="region of interest" description="Disordered" evidence="1">
    <location>
        <begin position="860"/>
        <end position="880"/>
    </location>
</feature>
<keyword evidence="3" id="KW-1185">Reference proteome</keyword>
<feature type="compositionally biased region" description="Basic and acidic residues" evidence="1">
    <location>
        <begin position="586"/>
        <end position="601"/>
    </location>
</feature>
<protein>
    <submittedName>
        <fullName evidence="2">Uncharacterized protein</fullName>
    </submittedName>
</protein>
<evidence type="ECO:0000313" key="3">
    <source>
        <dbReference type="Proteomes" id="UP000812287"/>
    </source>
</evidence>
<feature type="region of interest" description="Disordered" evidence="1">
    <location>
        <begin position="580"/>
        <end position="713"/>
    </location>
</feature>
<evidence type="ECO:0000313" key="2">
    <source>
        <dbReference type="EMBL" id="KAG7441512.1"/>
    </source>
</evidence>
<feature type="compositionally biased region" description="Polar residues" evidence="1">
    <location>
        <begin position="293"/>
        <end position="317"/>
    </location>
</feature>
<dbReference type="OrthoDB" id="3365519at2759"/>
<organism evidence="2 3">
    <name type="scientific">Guyanagaster necrorhizus</name>
    <dbReference type="NCBI Taxonomy" id="856835"/>
    <lineage>
        <taxon>Eukaryota</taxon>
        <taxon>Fungi</taxon>
        <taxon>Dikarya</taxon>
        <taxon>Basidiomycota</taxon>
        <taxon>Agaricomycotina</taxon>
        <taxon>Agaricomycetes</taxon>
        <taxon>Agaricomycetidae</taxon>
        <taxon>Agaricales</taxon>
        <taxon>Marasmiineae</taxon>
        <taxon>Physalacriaceae</taxon>
        <taxon>Guyanagaster</taxon>
    </lineage>
</organism>
<feature type="compositionally biased region" description="Polar residues" evidence="1">
    <location>
        <begin position="387"/>
        <end position="404"/>
    </location>
</feature>
<sequence length="1145" mass="124565">MVGFLRKKSTNKQAQPSPTPSGPISIGGPTPLYAKFASVTTNGKRTGSEGKRKQTTNSREERDSATSLLPIQPVPSSSGDHAPIPAGVFSSSPQVSAPPTNRRLSRGGAGGGGGAPRLETLIPSEALFSTPKALTRSTADNQDGSGESGRQHQVPGSLQAAKGITHELASDPVPPSVLHRSVSSNEPKPLLDETSPPLPEKPTHYAAPVSYAMNGAYPMPVKKSPHPAAPAPVASRKGPLIFAAMVQPEDSYPSPPADSSLDPVPRFITRGPVSVAPKPTFRETVPQFMPPSKAQSGRTQTPTTNHSPSLPAHSTSRMLPHSPPQTPPQHIPQQFGSPPPSQYGSSSHQVPQSRPDTRPVPVEPPTPQSVHRQNVNHAAPPVAYHHQPNSMARSSSNGRPNGSVNGHGIGVSRAPSQIHPNGNVDVNRALSNARQLPKSQPPNLYPNGAARPSTSNGVVRMPSLTNMNATSGVNGRQAYPYPNGIIRSPSQTHLPNSVTSRTAAVLRSPSQTQVHIIPSTPSRAAPSRSPSDASVSHSTRRLMKRYHHQQPSATPAHDDVPYFADDPFAKVEGVKVLPASSVTHGSGEDVARERMSSREGSSRGVSLVVHSREGSREEEKAKAKVEEEEDVDGDGVAVPRENVLVRSITPEKRRVKTPSPPPPLMKRSVTPPQKPLTPPPPPAEERPATPPPPVTPRSRSRHYAGASPPPDSLVANVKVNEDQPFPLHTFLADPALLRNLLGYLGWWEWCVLGMVSQRVRNVLFESGPEGDERREEVLERFLGGVGYRRWAWPDDPEPVRLTVNALHAYMHGVSLPTHEYARIAVRERDPELGRLVKALERATRAFTSVVLRLRAQAEKEATMTSPMNNRPPSPTFSTWSHAQSHAGHVAPTPSNVFRSPLVKLRRAPLLRCFVPSPDGDWLSDTSVLRCEAEMDKAGVRGLLRAGDVVWDVAVGDEANLGRMVWDGRYLIDLDYTYSLTVRGGNNGSGGGPVIRVDLRPWGEEIRGNMQLLQDRVRTETPQGTYHNVVRWVHRSSFQLRARRGTRIPIPESNGLFVDPGWYGTVVVETEGTNESLRDLQERLGIGRGIQSASMRAKGADSSWRDDKMVFRILRERSRPGEIWIRAVGVKERDRPQLQDNYQYRD</sequence>
<feature type="compositionally biased region" description="Low complexity" evidence="1">
    <location>
        <begin position="22"/>
        <end position="31"/>
    </location>
</feature>
<feature type="compositionally biased region" description="Pro residues" evidence="1">
    <location>
        <begin position="321"/>
        <end position="330"/>
    </location>
</feature>
<feature type="region of interest" description="Disordered" evidence="1">
    <location>
        <begin position="506"/>
        <end position="540"/>
    </location>
</feature>
<feature type="compositionally biased region" description="Low complexity" evidence="1">
    <location>
        <begin position="331"/>
        <end position="349"/>
    </location>
</feature>
<feature type="region of interest" description="Disordered" evidence="1">
    <location>
        <begin position="1"/>
        <end position="203"/>
    </location>
</feature>
<accession>A0A9P7VJ13</accession>
<dbReference type="RefSeq" id="XP_043035012.1">
    <property type="nucleotide sequence ID" value="XM_043184493.1"/>
</dbReference>
<dbReference type="EMBL" id="MU250559">
    <property type="protein sequence ID" value="KAG7441512.1"/>
    <property type="molecule type" value="Genomic_DNA"/>
</dbReference>
<name>A0A9P7VJ13_9AGAR</name>
<dbReference type="GeneID" id="66106790"/>
<feature type="compositionally biased region" description="Polar residues" evidence="1">
    <location>
        <begin position="135"/>
        <end position="145"/>
    </location>
</feature>
<feature type="compositionally biased region" description="Polar residues" evidence="1">
    <location>
        <begin position="65"/>
        <end position="79"/>
    </location>
</feature>
<feature type="compositionally biased region" description="Polar residues" evidence="1">
    <location>
        <begin position="89"/>
        <end position="99"/>
    </location>
</feature>
<proteinExistence type="predicted"/>
<feature type="compositionally biased region" description="Polar residues" evidence="1">
    <location>
        <begin position="429"/>
        <end position="438"/>
    </location>
</feature>